<dbReference type="Gene3D" id="3.40.50.300">
    <property type="entry name" value="P-loop containing nucleotide triphosphate hydrolases"/>
    <property type="match status" value="1"/>
</dbReference>
<name>M9RS75_9RHOB</name>
<dbReference type="InterPro" id="IPR045455">
    <property type="entry name" value="NrS-1_pol-like_helicase"/>
</dbReference>
<dbReference type="eggNOG" id="COG0714">
    <property type="taxonomic scope" value="Bacteria"/>
</dbReference>
<dbReference type="InterPro" id="IPR027417">
    <property type="entry name" value="P-loop_NTPase"/>
</dbReference>
<feature type="domain" description="NrS-1 polymerase-like helicase" evidence="1">
    <location>
        <begin position="212"/>
        <end position="321"/>
    </location>
</feature>
<proteinExistence type="predicted"/>
<dbReference type="AlphaFoldDB" id="M9RS75"/>
<dbReference type="Proteomes" id="UP000004688">
    <property type="component" value="Chromosome"/>
</dbReference>
<organism evidence="2 3">
    <name type="scientific">Octadecabacter arcticus 238</name>
    <dbReference type="NCBI Taxonomy" id="391616"/>
    <lineage>
        <taxon>Bacteria</taxon>
        <taxon>Pseudomonadati</taxon>
        <taxon>Pseudomonadota</taxon>
        <taxon>Alphaproteobacteria</taxon>
        <taxon>Rhodobacterales</taxon>
        <taxon>Roseobacteraceae</taxon>
        <taxon>Octadecabacter</taxon>
    </lineage>
</organism>
<dbReference type="EMBL" id="CP003742">
    <property type="protein sequence ID" value="AGI72675.1"/>
    <property type="molecule type" value="Genomic_DNA"/>
</dbReference>
<dbReference type="RefSeq" id="WP_015495741.1">
    <property type="nucleotide sequence ID" value="NC_020908.1"/>
</dbReference>
<dbReference type="KEGG" id="oar:OA238_c26300"/>
<dbReference type="Pfam" id="PF19263">
    <property type="entry name" value="DUF5906"/>
    <property type="match status" value="1"/>
</dbReference>
<dbReference type="OrthoDB" id="8215052at2"/>
<keyword evidence="3" id="KW-1185">Reference proteome</keyword>
<dbReference type="HOGENOM" id="CLU_589034_0_0_5"/>
<evidence type="ECO:0000259" key="1">
    <source>
        <dbReference type="Pfam" id="PF19263"/>
    </source>
</evidence>
<evidence type="ECO:0000313" key="3">
    <source>
        <dbReference type="Proteomes" id="UP000004688"/>
    </source>
</evidence>
<protein>
    <recommendedName>
        <fullName evidence="1">NrS-1 polymerase-like helicase domain-containing protein</fullName>
    </recommendedName>
</protein>
<dbReference type="SUPFAM" id="SSF52540">
    <property type="entry name" value="P-loop containing nucleoside triphosphate hydrolases"/>
    <property type="match status" value="1"/>
</dbReference>
<accession>M9RS75</accession>
<gene>
    <name evidence="2" type="ORF">OA238_c26300</name>
</gene>
<evidence type="ECO:0000313" key="2">
    <source>
        <dbReference type="EMBL" id="AGI72675.1"/>
    </source>
</evidence>
<reference evidence="2 3" key="1">
    <citation type="journal article" date="2013" name="PLoS ONE">
        <title>Poles Apart: Arctic and Antarctic Octadecabacter strains Share High Genome Plasticity and a New Type of Xanthorhodopsin.</title>
        <authorList>
            <person name="Vollmers J."/>
            <person name="Voget S."/>
            <person name="Dietrich S."/>
            <person name="Gollnow K."/>
            <person name="Smits M."/>
            <person name="Meyer K."/>
            <person name="Brinkhoff T."/>
            <person name="Simon M."/>
            <person name="Daniel R."/>
        </authorList>
    </citation>
    <scope>NUCLEOTIDE SEQUENCE [LARGE SCALE GENOMIC DNA]</scope>
    <source>
        <strain evidence="2 3">238</strain>
    </source>
</reference>
<sequence>MTKKNNTYTDDTPYSHLSDGMSLAFDRLDNKFGKQLDGDTIKALSEKTYLQSDGNGRSVIRHDTGHRTVTTTPLEVEQSLLSAYEMSFGWQDNLLAIPHPVYAPNRPIWLKDDKSLFRNTWRKAEVLFTVPEIPEDGSVVSKPPEWAAFLQRVFHGELASDLSAVQEDPTNEFLLDGIANRTPDRERFIKEFELWLAFSLFSDQRPMWGPVLRGGHGTGKGTIANQILKPFAGASNYVQILPHNLKGDHAAQLLTERLMIVFDEVNDRGQVFYDRLKNMTTEPTLAVNPKHLAPYTDEPVFSVVVLSNEEVPMSYPEGERRWLVSPYMVHEVDGEDTAGWLYDTFVPWLRDGGYSEVGQYLKYLVATEDLPAQAWKSPWFYETCKTDANEDHTTAILTWLGQQNENQGYTISGLSSHFKAGSGVVKKCLADCGYKRGKTNGTNINVMKKKGKTGQLHPICSKTD</sequence>